<dbReference type="RefSeq" id="WP_106159238.1">
    <property type="nucleotide sequence ID" value="NZ_PVTT01000001.1"/>
</dbReference>
<name>A0A2T0X7A1_9RHOB</name>
<sequence length="441" mass="46097">MKLMTTTALVAAFALPAMAEQTDITQTIEGLQEALNSIEIADDATDVAQTAVNAANLISLEDNLDDVLQDADLDDGNEGIDFEQVASNVLDSGPASFNSADLSGVTQDATNVLNSIGGVGEDGGLPDVNTLYQDADEVVQDAFNDIELSGPATSEDISQAATNALNLATLEDVNGVNSIGAAFEMQQDGDDIFQSAYNELDIRDGITDTNTDDVLQSTQDATNVINMADISEDLNGTLLQELTDSDQSAANVAHDTRRNAEINDLLQAATNIANVLTVGGVATDAIEQNYEDSVQDASNYVEFRDLGLSGEEPKLDDMGELADVIDQTALNGINIAEVALPEGTIAQFSLGSDQTATNVAENGSWYTSIDADIDNFGQSATNVANILSVGALPDLAGASDLTQTFDGVQFSSNAIFHADDLSMVTQATTNVANSISTITGE</sequence>
<protein>
    <submittedName>
        <fullName evidence="2">Uncharacterized protein</fullName>
    </submittedName>
</protein>
<evidence type="ECO:0000256" key="1">
    <source>
        <dbReference type="SAM" id="SignalP"/>
    </source>
</evidence>
<reference evidence="2 3" key="1">
    <citation type="submission" date="2018-03" db="EMBL/GenBank/DDBJ databases">
        <title>Genomic Encyclopedia of Archaeal and Bacterial Type Strains, Phase II (KMG-II): from individual species to whole genera.</title>
        <authorList>
            <person name="Goeker M."/>
        </authorList>
    </citation>
    <scope>NUCLEOTIDE SEQUENCE [LARGE SCALE GENOMIC DNA]</scope>
    <source>
        <strain evidence="2 3">DSM 29318</strain>
    </source>
</reference>
<evidence type="ECO:0000313" key="2">
    <source>
        <dbReference type="EMBL" id="PRY94775.1"/>
    </source>
</evidence>
<comment type="caution">
    <text evidence="2">The sequence shown here is derived from an EMBL/GenBank/DDBJ whole genome shotgun (WGS) entry which is preliminary data.</text>
</comment>
<gene>
    <name evidence="2" type="ORF">BCF33_0373</name>
</gene>
<evidence type="ECO:0000313" key="3">
    <source>
        <dbReference type="Proteomes" id="UP000238801"/>
    </source>
</evidence>
<organism evidence="2 3">
    <name type="scientific">Hasllibacter halocynthiae</name>
    <dbReference type="NCBI Taxonomy" id="595589"/>
    <lineage>
        <taxon>Bacteria</taxon>
        <taxon>Pseudomonadati</taxon>
        <taxon>Pseudomonadota</taxon>
        <taxon>Alphaproteobacteria</taxon>
        <taxon>Rhodobacterales</taxon>
        <taxon>Roseobacteraceae</taxon>
        <taxon>Hasllibacter</taxon>
    </lineage>
</organism>
<keyword evidence="3" id="KW-1185">Reference proteome</keyword>
<dbReference type="OrthoDB" id="7946875at2"/>
<keyword evidence="1" id="KW-0732">Signal</keyword>
<feature type="chain" id="PRO_5015400059" evidence="1">
    <location>
        <begin position="20"/>
        <end position="441"/>
    </location>
</feature>
<proteinExistence type="predicted"/>
<dbReference type="EMBL" id="PVTT01000001">
    <property type="protein sequence ID" value="PRY94775.1"/>
    <property type="molecule type" value="Genomic_DNA"/>
</dbReference>
<feature type="signal peptide" evidence="1">
    <location>
        <begin position="1"/>
        <end position="19"/>
    </location>
</feature>
<accession>A0A2T0X7A1</accession>
<dbReference type="Proteomes" id="UP000238801">
    <property type="component" value="Unassembled WGS sequence"/>
</dbReference>
<dbReference type="AlphaFoldDB" id="A0A2T0X7A1"/>